<feature type="region of interest" description="Disordered" evidence="9">
    <location>
        <begin position="178"/>
        <end position="205"/>
    </location>
</feature>
<feature type="compositionally biased region" description="Polar residues" evidence="9">
    <location>
        <begin position="321"/>
        <end position="342"/>
    </location>
</feature>
<keyword evidence="6" id="KW-0175">Coiled coil</keyword>
<accession>A0A6J2S0I5</accession>
<dbReference type="GO" id="GO:0051177">
    <property type="term" value="P:meiotic sister chromatid cohesion"/>
    <property type="evidence" value="ECO:0007669"/>
    <property type="project" value="TreeGrafter"/>
</dbReference>
<dbReference type="GO" id="GO:0051301">
    <property type="term" value="P:cell division"/>
    <property type="evidence" value="ECO:0007669"/>
    <property type="project" value="UniProtKB-KW"/>
</dbReference>
<evidence type="ECO:0000256" key="4">
    <source>
        <dbReference type="ARBA" id="ARBA00022618"/>
    </source>
</evidence>
<dbReference type="GeneID" id="115026756"/>
<dbReference type="InterPro" id="IPR038889">
    <property type="entry name" value="Shugoshin1/2"/>
</dbReference>
<dbReference type="PANTHER" id="PTHR21577:SF3">
    <property type="entry name" value="SHUGOSHIN 1-RELATED"/>
    <property type="match status" value="1"/>
</dbReference>
<keyword evidence="5" id="KW-0159">Chromosome partition</keyword>
<evidence type="ECO:0000256" key="9">
    <source>
        <dbReference type="SAM" id="MobiDB-lite"/>
    </source>
</evidence>
<evidence type="ECO:0000256" key="5">
    <source>
        <dbReference type="ARBA" id="ARBA00022829"/>
    </source>
</evidence>
<keyword evidence="7" id="KW-0131">Cell cycle</keyword>
<dbReference type="GO" id="GO:0007059">
    <property type="term" value="P:chromosome segregation"/>
    <property type="evidence" value="ECO:0007669"/>
    <property type="project" value="UniProtKB-KW"/>
</dbReference>
<name>A0A6J2S0I5_COTGO</name>
<keyword evidence="8" id="KW-0137">Centromere</keyword>
<evidence type="ECO:0000313" key="10">
    <source>
        <dbReference type="Proteomes" id="UP000504630"/>
    </source>
</evidence>
<dbReference type="GO" id="GO:0000776">
    <property type="term" value="C:kinetochore"/>
    <property type="evidence" value="ECO:0007669"/>
    <property type="project" value="TreeGrafter"/>
</dbReference>
<proteinExistence type="inferred from homology"/>
<reference evidence="11" key="1">
    <citation type="submission" date="2025-08" db="UniProtKB">
        <authorList>
            <consortium name="RefSeq"/>
        </authorList>
    </citation>
    <scope>IDENTIFICATION</scope>
</reference>
<keyword evidence="10" id="KW-1185">Reference proteome</keyword>
<evidence type="ECO:0000256" key="1">
    <source>
        <dbReference type="ARBA" id="ARBA00004584"/>
    </source>
</evidence>
<organism evidence="10 11">
    <name type="scientific">Cottoperca gobio</name>
    <name type="common">Frogmouth</name>
    <name type="synonym">Aphritis gobio</name>
    <dbReference type="NCBI Taxonomy" id="56716"/>
    <lineage>
        <taxon>Eukaryota</taxon>
        <taxon>Metazoa</taxon>
        <taxon>Chordata</taxon>
        <taxon>Craniata</taxon>
        <taxon>Vertebrata</taxon>
        <taxon>Euteleostomi</taxon>
        <taxon>Actinopterygii</taxon>
        <taxon>Neopterygii</taxon>
        <taxon>Teleostei</taxon>
        <taxon>Neoteleostei</taxon>
        <taxon>Acanthomorphata</taxon>
        <taxon>Eupercaria</taxon>
        <taxon>Perciformes</taxon>
        <taxon>Notothenioidei</taxon>
        <taxon>Bovichtidae</taxon>
        <taxon>Cottoperca</taxon>
    </lineage>
</organism>
<feature type="compositionally biased region" description="Polar residues" evidence="9">
    <location>
        <begin position="193"/>
        <end position="203"/>
    </location>
</feature>
<protein>
    <submittedName>
        <fullName evidence="11">Shugoshin 2-like</fullName>
    </submittedName>
</protein>
<dbReference type="OrthoDB" id="5990092at2759"/>
<evidence type="ECO:0000256" key="2">
    <source>
        <dbReference type="ARBA" id="ARBA00010845"/>
    </source>
</evidence>
<evidence type="ECO:0000256" key="7">
    <source>
        <dbReference type="ARBA" id="ARBA00023306"/>
    </source>
</evidence>
<dbReference type="InParanoid" id="A0A6J2S0I5"/>
<evidence type="ECO:0000256" key="6">
    <source>
        <dbReference type="ARBA" id="ARBA00023054"/>
    </source>
</evidence>
<keyword evidence="4" id="KW-0132">Cell division</keyword>
<dbReference type="KEGG" id="cgob:115026756"/>
<keyword evidence="3" id="KW-0158">Chromosome</keyword>
<dbReference type="PANTHER" id="PTHR21577">
    <property type="entry name" value="SHUGOSHIN"/>
    <property type="match status" value="1"/>
</dbReference>
<comment type="subcellular location">
    <subcellularLocation>
        <location evidence="1">Chromosome</location>
        <location evidence="1">Centromere</location>
    </subcellularLocation>
</comment>
<feature type="region of interest" description="Disordered" evidence="9">
    <location>
        <begin position="318"/>
        <end position="395"/>
    </location>
</feature>
<sequence length="395" mass="44306">MFPLRTMPSLKSSKSTSANVTASKIKNKILNSSSFFKVSLKTNNKALAVALEVQKERSRQLEMEIVYYQKQVEALCFELATKKYKQRRLLLILDTLRSNTLQQLDEVDDLFSDSDKHEDNKIVSGDINKENHVMGSLTDLVPPQREIPRNVLCPLQNVTADLPEKDICAFQNRPRESTDVFNDNMHAEKRRSTQTGTSRPSSSLRDEVERLSMMFSQPGFDMKSFPCLQNSHTPPAVRTCGTPRPFVSEDDPLPSSSVMETEPQHANKQEKSVLLNATMEMTLSNSSEIVVVETKAKRKGRSGKPKVKKDKEQACAFSVAENPQVTSSADPRPSEVQSSTLSPCDAPDDIRDSEVVELQSPKRLCKSSKTSRIPKLTKSEAWKQSENGEEQTKIP</sequence>
<feature type="region of interest" description="Disordered" evidence="9">
    <location>
        <begin position="236"/>
        <end position="268"/>
    </location>
</feature>
<dbReference type="AlphaFoldDB" id="A0A6J2S0I5"/>
<evidence type="ECO:0000256" key="3">
    <source>
        <dbReference type="ARBA" id="ARBA00022454"/>
    </source>
</evidence>
<gene>
    <name evidence="11" type="primary">LOC115026756</name>
</gene>
<comment type="similarity">
    <text evidence="2">Belongs to the shugoshin family.</text>
</comment>
<dbReference type="Proteomes" id="UP000504630">
    <property type="component" value="Chromosome 21"/>
</dbReference>
<evidence type="ECO:0000256" key="8">
    <source>
        <dbReference type="ARBA" id="ARBA00023328"/>
    </source>
</evidence>
<evidence type="ECO:0000313" key="11">
    <source>
        <dbReference type="RefSeq" id="XP_029315569.1"/>
    </source>
</evidence>
<dbReference type="RefSeq" id="XP_029315569.1">
    <property type="nucleotide sequence ID" value="XM_029459709.1"/>
</dbReference>